<sequence length="656" mass="71545">MGKTGVVTRPIVDVTDFRKSYGRTRAVDGVSFSVMPGEIYGLIGPDGSGKSSIMKAVAGVLSFESGSVTVFGQRLVSESAAELIKQRCGFMPQGLGLNLYPDLSIEENIDFFARLRLVPRQKLKQTKSQLLAMTRLEPFRSRPMKKLSGGMKQKLGLVCTLIHEPDLIILDEPTTGVDPVSRRDFWKILSSLLREKGITAIVSTAYMDEASRFHHLSLFHQGKILARGDMESITGKAGGAMVIFKTPDQQAALSKLAGPPFMAQASGEWIRAYSPNQNQEAIDHVAQVLEGAPVFEAYLQKPNLEEASIHLLSDQDGLGLEAFAEAEENEPRAVYPPGGPINVIQASNLVRKFGDFTAVDHVSFSVKKGEIFGLVGANGAGKTTVIKMLTGIMPPTEGHGKVAGGDMKRAARYIKQNIGYVSQAFSLYQELSVRENLRLYGAIYGLQPLKARRRANELAAMMGLGAYMDKQAGDLPMGLRQRLALGCALVHRPTILFLDEPTSGVDPLGRKRFWEILHKLARVDGVTILITTHYMSEVENCDHVVIMHAGRVVADDSPEQLKKDTQARAGEMLEVHTDQPLRTLGLLEDYGFDGVGLFGKKVHLLAKDPAAAEKAIRTLTANSGALLYSIEPMPLGMEDVFVCQVLSLEKASREAA</sequence>
<dbReference type="PANTHER" id="PTHR43038">
    <property type="entry name" value="ATP-BINDING CASSETTE, SUB-FAMILY H, MEMBER 1"/>
    <property type="match status" value="1"/>
</dbReference>
<evidence type="ECO:0000256" key="2">
    <source>
        <dbReference type="ARBA" id="ARBA00022840"/>
    </source>
</evidence>
<dbReference type="AlphaFoldDB" id="B8FDU2"/>
<dbReference type="RefSeq" id="WP_015949760.1">
    <property type="nucleotide sequence ID" value="NC_011768.1"/>
</dbReference>
<dbReference type="PROSITE" id="PS50893">
    <property type="entry name" value="ABC_TRANSPORTER_2"/>
    <property type="match status" value="2"/>
</dbReference>
<dbReference type="InterPro" id="IPR003439">
    <property type="entry name" value="ABC_transporter-like_ATP-bd"/>
</dbReference>
<reference evidence="4 5" key="1">
    <citation type="journal article" date="2012" name="Environ. Microbiol.">
        <title>The genome sequence of Desulfatibacillum alkenivorans AK-01: a blueprint for anaerobic alkane oxidation.</title>
        <authorList>
            <person name="Callaghan A.V."/>
            <person name="Morris B.E."/>
            <person name="Pereira I.A."/>
            <person name="McInerney M.J."/>
            <person name="Austin R.N."/>
            <person name="Groves J.T."/>
            <person name="Kukor J.J."/>
            <person name="Suflita J.M."/>
            <person name="Young L.Y."/>
            <person name="Zylstra G.J."/>
            <person name="Wawrik B."/>
        </authorList>
    </citation>
    <scope>NUCLEOTIDE SEQUENCE [LARGE SCALE GENOMIC DNA]</scope>
    <source>
        <strain evidence="4 5">AK-01</strain>
    </source>
</reference>
<name>B8FDU2_DESAL</name>
<dbReference type="KEGG" id="dal:Dalk_5052"/>
<evidence type="ECO:0000313" key="5">
    <source>
        <dbReference type="Proteomes" id="UP000000739"/>
    </source>
</evidence>
<protein>
    <submittedName>
        <fullName evidence="4">ABC transporter related</fullName>
    </submittedName>
</protein>
<feature type="domain" description="ABC transporter" evidence="3">
    <location>
        <begin position="12"/>
        <end position="246"/>
    </location>
</feature>
<dbReference type="HOGENOM" id="CLU_000604_83_0_7"/>
<keyword evidence="2" id="KW-0067">ATP-binding</keyword>
<dbReference type="Gene3D" id="3.40.50.300">
    <property type="entry name" value="P-loop containing nucleotide triphosphate hydrolases"/>
    <property type="match status" value="2"/>
</dbReference>
<keyword evidence="5" id="KW-1185">Reference proteome</keyword>
<dbReference type="InterPro" id="IPR017871">
    <property type="entry name" value="ABC_transporter-like_CS"/>
</dbReference>
<dbReference type="GO" id="GO:0016887">
    <property type="term" value="F:ATP hydrolysis activity"/>
    <property type="evidence" value="ECO:0007669"/>
    <property type="project" value="InterPro"/>
</dbReference>
<organism evidence="4 5">
    <name type="scientific">Desulfatibacillum aliphaticivorans</name>
    <dbReference type="NCBI Taxonomy" id="218208"/>
    <lineage>
        <taxon>Bacteria</taxon>
        <taxon>Pseudomonadati</taxon>
        <taxon>Thermodesulfobacteriota</taxon>
        <taxon>Desulfobacteria</taxon>
        <taxon>Desulfobacterales</taxon>
        <taxon>Desulfatibacillaceae</taxon>
        <taxon>Desulfatibacillum</taxon>
    </lineage>
</organism>
<feature type="domain" description="ABC transporter" evidence="3">
    <location>
        <begin position="344"/>
        <end position="574"/>
    </location>
</feature>
<keyword evidence="1" id="KW-0547">Nucleotide-binding</keyword>
<dbReference type="SUPFAM" id="SSF52540">
    <property type="entry name" value="P-loop containing nucleoside triphosphate hydrolases"/>
    <property type="match status" value="2"/>
</dbReference>
<dbReference type="Pfam" id="PF00005">
    <property type="entry name" value="ABC_tran"/>
    <property type="match status" value="2"/>
</dbReference>
<evidence type="ECO:0000256" key="1">
    <source>
        <dbReference type="ARBA" id="ARBA00022741"/>
    </source>
</evidence>
<evidence type="ECO:0000313" key="4">
    <source>
        <dbReference type="EMBL" id="ACL06723.1"/>
    </source>
</evidence>
<dbReference type="eggNOG" id="COG1131">
    <property type="taxonomic scope" value="Bacteria"/>
</dbReference>
<dbReference type="GO" id="GO:0005524">
    <property type="term" value="F:ATP binding"/>
    <property type="evidence" value="ECO:0007669"/>
    <property type="project" value="UniProtKB-KW"/>
</dbReference>
<gene>
    <name evidence="4" type="ordered locus">Dalk_5052</name>
</gene>
<dbReference type="InterPro" id="IPR027417">
    <property type="entry name" value="P-loop_NTPase"/>
</dbReference>
<dbReference type="PROSITE" id="PS00211">
    <property type="entry name" value="ABC_TRANSPORTER_1"/>
    <property type="match status" value="1"/>
</dbReference>
<dbReference type="PANTHER" id="PTHR43038:SF3">
    <property type="entry name" value="ABC TRANSPORTER G FAMILY MEMBER 20 ISOFORM X1"/>
    <property type="match status" value="1"/>
</dbReference>
<dbReference type="EMBL" id="CP001322">
    <property type="protein sequence ID" value="ACL06723.1"/>
    <property type="molecule type" value="Genomic_DNA"/>
</dbReference>
<dbReference type="InterPro" id="IPR003593">
    <property type="entry name" value="AAA+_ATPase"/>
</dbReference>
<accession>B8FDU2</accession>
<evidence type="ECO:0000259" key="3">
    <source>
        <dbReference type="PROSITE" id="PS50893"/>
    </source>
</evidence>
<dbReference type="SMART" id="SM00382">
    <property type="entry name" value="AAA"/>
    <property type="match status" value="2"/>
</dbReference>
<dbReference type="CDD" id="cd03230">
    <property type="entry name" value="ABC_DR_subfamily_A"/>
    <property type="match status" value="1"/>
</dbReference>
<proteinExistence type="predicted"/>
<dbReference type="Proteomes" id="UP000000739">
    <property type="component" value="Chromosome"/>
</dbReference>